<dbReference type="CDD" id="cd07377">
    <property type="entry name" value="WHTH_GntR"/>
    <property type="match status" value="1"/>
</dbReference>
<evidence type="ECO:0000256" key="1">
    <source>
        <dbReference type="ARBA" id="ARBA00023015"/>
    </source>
</evidence>
<dbReference type="PANTHER" id="PTHR38445:SF12">
    <property type="entry name" value="GNTR-FAMILY TRANSCRIPTIONAL REGULATOR"/>
    <property type="match status" value="1"/>
</dbReference>
<dbReference type="Proteomes" id="UP000070376">
    <property type="component" value="Unassembled WGS sequence"/>
</dbReference>
<accession>A0A133KFD9</accession>
<gene>
    <name evidence="5" type="ORF">HMPREF3213_03076</name>
</gene>
<evidence type="ECO:0000313" key="5">
    <source>
        <dbReference type="EMBL" id="KWZ78220.1"/>
    </source>
</evidence>
<sequence>MMFMLMKIDLESDVPIYQQLHNSIMEGIASKELAPGDSLPSVRAMASDLGVNMHTVNKAYQILKQEGFIQIHRQKGVVIQPEQMPPADEPYLESLTGKLRPLISEAICRGLDEKQFLKICEKLYNDIQKVGEQWKP</sequence>
<evidence type="ECO:0000256" key="3">
    <source>
        <dbReference type="ARBA" id="ARBA00023163"/>
    </source>
</evidence>
<dbReference type="InterPro" id="IPR036390">
    <property type="entry name" value="WH_DNA-bd_sf"/>
</dbReference>
<keyword evidence="1" id="KW-0805">Transcription regulation</keyword>
<evidence type="ECO:0000313" key="6">
    <source>
        <dbReference type="Proteomes" id="UP000070376"/>
    </source>
</evidence>
<dbReference type="InterPro" id="IPR036388">
    <property type="entry name" value="WH-like_DNA-bd_sf"/>
</dbReference>
<comment type="caution">
    <text evidence="5">The sequence shown here is derived from an EMBL/GenBank/DDBJ whole genome shotgun (WGS) entry which is preliminary data.</text>
</comment>
<dbReference type="PANTHER" id="PTHR38445">
    <property type="entry name" value="HTH-TYPE TRANSCRIPTIONAL REPRESSOR YTRA"/>
    <property type="match status" value="1"/>
</dbReference>
<dbReference type="SUPFAM" id="SSF46785">
    <property type="entry name" value="Winged helix' DNA-binding domain"/>
    <property type="match status" value="1"/>
</dbReference>
<proteinExistence type="predicted"/>
<reference evidence="6" key="1">
    <citation type="submission" date="2016-01" db="EMBL/GenBank/DDBJ databases">
        <authorList>
            <person name="Mitreva M."/>
            <person name="Pepin K.H."/>
            <person name="Mihindukulasuriya K.A."/>
            <person name="Fulton R."/>
            <person name="Fronick C."/>
            <person name="O'Laughlin M."/>
            <person name="Miner T."/>
            <person name="Herter B."/>
            <person name="Rosa B.A."/>
            <person name="Cordes M."/>
            <person name="Tomlinson C."/>
            <person name="Wollam A."/>
            <person name="Palsikar V.B."/>
            <person name="Mardis E.R."/>
            <person name="Wilson R.K."/>
        </authorList>
    </citation>
    <scope>NUCLEOTIDE SEQUENCE [LARGE SCALE GENOMIC DNA]</scope>
    <source>
        <strain evidence="6">GED7749B</strain>
    </source>
</reference>
<dbReference type="InterPro" id="IPR000524">
    <property type="entry name" value="Tscrpt_reg_HTH_GntR"/>
</dbReference>
<name>A0A133KFD9_HEYCO</name>
<dbReference type="GO" id="GO:0003677">
    <property type="term" value="F:DNA binding"/>
    <property type="evidence" value="ECO:0007669"/>
    <property type="project" value="UniProtKB-KW"/>
</dbReference>
<organism evidence="5 6">
    <name type="scientific">Heyndrickxia coagulans</name>
    <name type="common">Weizmannia coagulans</name>
    <dbReference type="NCBI Taxonomy" id="1398"/>
    <lineage>
        <taxon>Bacteria</taxon>
        <taxon>Bacillati</taxon>
        <taxon>Bacillota</taxon>
        <taxon>Bacilli</taxon>
        <taxon>Bacillales</taxon>
        <taxon>Bacillaceae</taxon>
        <taxon>Heyndrickxia</taxon>
    </lineage>
</organism>
<protein>
    <submittedName>
        <fullName evidence="5">Transcriptional regulator, GntR family</fullName>
    </submittedName>
</protein>
<evidence type="ECO:0000259" key="4">
    <source>
        <dbReference type="PROSITE" id="PS50949"/>
    </source>
</evidence>
<dbReference type="EMBL" id="LRPN01000148">
    <property type="protein sequence ID" value="KWZ78220.1"/>
    <property type="molecule type" value="Genomic_DNA"/>
</dbReference>
<dbReference type="PROSITE" id="PS50949">
    <property type="entry name" value="HTH_GNTR"/>
    <property type="match status" value="1"/>
</dbReference>
<dbReference type="AlphaFoldDB" id="A0A133KFD9"/>
<dbReference type="PATRIC" id="fig|1398.22.peg.3081"/>
<feature type="domain" description="HTH gntR-type" evidence="4">
    <location>
        <begin position="14"/>
        <end position="82"/>
    </location>
</feature>
<evidence type="ECO:0000256" key="2">
    <source>
        <dbReference type="ARBA" id="ARBA00023125"/>
    </source>
</evidence>
<dbReference type="GO" id="GO:0003700">
    <property type="term" value="F:DNA-binding transcription factor activity"/>
    <property type="evidence" value="ECO:0007669"/>
    <property type="project" value="InterPro"/>
</dbReference>
<dbReference type="SMART" id="SM00345">
    <property type="entry name" value="HTH_GNTR"/>
    <property type="match status" value="1"/>
</dbReference>
<dbReference type="Pfam" id="PF00392">
    <property type="entry name" value="GntR"/>
    <property type="match status" value="1"/>
</dbReference>
<dbReference type="Gene3D" id="1.10.10.10">
    <property type="entry name" value="Winged helix-like DNA-binding domain superfamily/Winged helix DNA-binding domain"/>
    <property type="match status" value="1"/>
</dbReference>
<keyword evidence="2" id="KW-0238">DNA-binding</keyword>
<keyword evidence="3" id="KW-0804">Transcription</keyword>